<evidence type="ECO:0000256" key="1">
    <source>
        <dbReference type="SAM" id="MobiDB-lite"/>
    </source>
</evidence>
<proteinExistence type="predicted"/>
<feature type="region of interest" description="Disordered" evidence="1">
    <location>
        <begin position="78"/>
        <end position="110"/>
    </location>
</feature>
<dbReference type="Proteomes" id="UP000677457">
    <property type="component" value="Unassembled WGS sequence"/>
</dbReference>
<evidence type="ECO:0000313" key="2">
    <source>
        <dbReference type="EMBL" id="GIM86822.1"/>
    </source>
</evidence>
<evidence type="ECO:0000313" key="3">
    <source>
        <dbReference type="Proteomes" id="UP000677457"/>
    </source>
</evidence>
<protein>
    <submittedName>
        <fullName evidence="2">Uncharacterized protein</fullName>
    </submittedName>
</protein>
<organism evidence="2 3">
    <name type="scientific">Salinispora arenicola</name>
    <dbReference type="NCBI Taxonomy" id="168697"/>
    <lineage>
        <taxon>Bacteria</taxon>
        <taxon>Bacillati</taxon>
        <taxon>Actinomycetota</taxon>
        <taxon>Actinomycetes</taxon>
        <taxon>Micromonosporales</taxon>
        <taxon>Micromonosporaceae</taxon>
        <taxon>Salinispora</taxon>
    </lineage>
</organism>
<name>A0ABQ4JY38_SALAC</name>
<accession>A0ABQ4JY38</accession>
<comment type="caution">
    <text evidence="2">The sequence shown here is derived from an EMBL/GenBank/DDBJ whole genome shotgun (WGS) entry which is preliminary data.</text>
</comment>
<feature type="compositionally biased region" description="Basic and acidic residues" evidence="1">
    <location>
        <begin position="100"/>
        <end position="110"/>
    </location>
</feature>
<reference evidence="2 3" key="1">
    <citation type="submission" date="2021-03" db="EMBL/GenBank/DDBJ databases">
        <title>Whole genome shotgun sequence of Salinispora arenicola NBRC 105043.</title>
        <authorList>
            <person name="Komaki H."/>
            <person name="Tamura T."/>
        </authorList>
    </citation>
    <scope>NUCLEOTIDE SEQUENCE [LARGE SCALE GENOMIC DNA]</scope>
    <source>
        <strain evidence="2 3">NBRC 105043</strain>
    </source>
</reference>
<dbReference type="EMBL" id="BOQM01000028">
    <property type="protein sequence ID" value="GIM86822.1"/>
    <property type="molecule type" value="Genomic_DNA"/>
</dbReference>
<sequence length="110" mass="11913">MRMGTPSVDGSTGGVRPGRDADIELVRVALRGRRQITSRDAEERTLVTISPRTGSHPARERGTSALALVDAHALDAYRAPHVRPGGGRRDDGRAGVSGAEEDRYRGQRQR</sequence>
<keyword evidence="3" id="KW-1185">Reference proteome</keyword>
<gene>
    <name evidence="2" type="ORF">Sar04_35580</name>
</gene>
<feature type="region of interest" description="Disordered" evidence="1">
    <location>
        <begin position="1"/>
        <end position="21"/>
    </location>
</feature>